<proteinExistence type="predicted"/>
<feature type="transmembrane region" description="Helical" evidence="1">
    <location>
        <begin position="82"/>
        <end position="104"/>
    </location>
</feature>
<comment type="caution">
    <text evidence="2">The sequence shown here is derived from an EMBL/GenBank/DDBJ whole genome shotgun (WGS) entry which is preliminary data.</text>
</comment>
<reference evidence="2 3" key="1">
    <citation type="submission" date="2020-02" db="EMBL/GenBank/DDBJ databases">
        <title>Genome sequences of Thiorhodococcus mannitoliphagus and Thiorhodococcus minor, purple sulfur photosynthetic bacteria in the gammaproteobacterial family, Chromatiaceae.</title>
        <authorList>
            <person name="Aviles F.A."/>
            <person name="Meyer T.E."/>
            <person name="Kyndt J.A."/>
        </authorList>
    </citation>
    <scope>NUCLEOTIDE SEQUENCE [LARGE SCALE GENOMIC DNA]</scope>
    <source>
        <strain evidence="2 3">DSM 11518</strain>
    </source>
</reference>
<dbReference type="Pfam" id="PF10027">
    <property type="entry name" value="DUF2269"/>
    <property type="match status" value="1"/>
</dbReference>
<dbReference type="Proteomes" id="UP000483379">
    <property type="component" value="Unassembled WGS sequence"/>
</dbReference>
<feature type="transmembrane region" description="Helical" evidence="1">
    <location>
        <begin position="54"/>
        <end position="76"/>
    </location>
</feature>
<keyword evidence="1" id="KW-0472">Membrane</keyword>
<protein>
    <submittedName>
        <fullName evidence="2">DUF2269 domain-containing protein</fullName>
    </submittedName>
</protein>
<gene>
    <name evidence="2" type="ORF">G3446_23755</name>
</gene>
<keyword evidence="3" id="KW-1185">Reference proteome</keyword>
<evidence type="ECO:0000313" key="2">
    <source>
        <dbReference type="EMBL" id="NEV64845.1"/>
    </source>
</evidence>
<dbReference type="AlphaFoldDB" id="A0A6M0K8U3"/>
<feature type="transmembrane region" description="Helical" evidence="1">
    <location>
        <begin position="135"/>
        <end position="152"/>
    </location>
</feature>
<dbReference type="EMBL" id="JAAIJQ010000116">
    <property type="protein sequence ID" value="NEV64845.1"/>
    <property type="molecule type" value="Genomic_DNA"/>
</dbReference>
<evidence type="ECO:0000256" key="1">
    <source>
        <dbReference type="SAM" id="Phobius"/>
    </source>
</evidence>
<sequence length="155" mass="16846">MLYAVLKALHILGVVLLVGNAIVTLVWKMAADRTGSASVIAFAQQLVTLTDWRFTVGGVVVIMLTGFGAAGIAGIDLLGPRWLVWGEGLLLLSGALWAFILVPAQIRQAHQARIFAKTGEIPSSYWRDVRRWNRWGLLATTLLIGAIWVMVAKPA</sequence>
<keyword evidence="1" id="KW-0812">Transmembrane</keyword>
<dbReference type="InterPro" id="IPR018729">
    <property type="entry name" value="DUF2269_transmembrane"/>
</dbReference>
<keyword evidence="1" id="KW-1133">Transmembrane helix</keyword>
<organism evidence="2 3">
    <name type="scientific">Thiorhodococcus minor</name>
    <dbReference type="NCBI Taxonomy" id="57489"/>
    <lineage>
        <taxon>Bacteria</taxon>
        <taxon>Pseudomonadati</taxon>
        <taxon>Pseudomonadota</taxon>
        <taxon>Gammaproteobacteria</taxon>
        <taxon>Chromatiales</taxon>
        <taxon>Chromatiaceae</taxon>
        <taxon>Thiorhodococcus</taxon>
    </lineage>
</organism>
<evidence type="ECO:0000313" key="3">
    <source>
        <dbReference type="Proteomes" id="UP000483379"/>
    </source>
</evidence>
<accession>A0A6M0K8U3</accession>
<name>A0A6M0K8U3_9GAMM</name>
<feature type="transmembrane region" description="Helical" evidence="1">
    <location>
        <begin position="6"/>
        <end position="27"/>
    </location>
</feature>